<protein>
    <submittedName>
        <fullName evidence="1">DUF3630 domain-containing protein</fullName>
    </submittedName>
</protein>
<comment type="caution">
    <text evidence="1">The sequence shown here is derived from an EMBL/GenBank/DDBJ whole genome shotgun (WGS) entry which is preliminary data.</text>
</comment>
<dbReference type="RefSeq" id="WP_126842068.1">
    <property type="nucleotide sequence ID" value="NZ_PIQH01000007.1"/>
</dbReference>
<name>A0A432ZPT5_9GAMM</name>
<evidence type="ECO:0000313" key="2">
    <source>
        <dbReference type="Proteomes" id="UP000287996"/>
    </source>
</evidence>
<accession>A0A432ZPT5</accession>
<dbReference type="AlphaFoldDB" id="A0A432ZPT5"/>
<sequence>MNQAKQTIELPFPDLHEAELDVWAAQVASAAGGRVRECEVAADQWCWRLTIDQQHALLLYSTMCQAAWLELLERPQVDVTERLKRAGYV</sequence>
<dbReference type="Pfam" id="PF12305">
    <property type="entry name" value="DUF3630"/>
    <property type="match status" value="1"/>
</dbReference>
<evidence type="ECO:0000313" key="1">
    <source>
        <dbReference type="EMBL" id="RUO79893.1"/>
    </source>
</evidence>
<proteinExistence type="predicted"/>
<keyword evidence="2" id="KW-1185">Reference proteome</keyword>
<dbReference type="EMBL" id="PIQH01000007">
    <property type="protein sequence ID" value="RUO79893.1"/>
    <property type="molecule type" value="Genomic_DNA"/>
</dbReference>
<gene>
    <name evidence="1" type="ORF">CWI84_07990</name>
</gene>
<reference evidence="1 2" key="1">
    <citation type="journal article" date="2011" name="Front. Microbiol.">
        <title>Genomic signatures of strain selection and enhancement in Bacillus atrophaeus var. globigii, a historical biowarfare simulant.</title>
        <authorList>
            <person name="Gibbons H.S."/>
            <person name="Broomall S.M."/>
            <person name="McNew L.A."/>
            <person name="Daligault H."/>
            <person name="Chapman C."/>
            <person name="Bruce D."/>
            <person name="Karavis M."/>
            <person name="Krepps M."/>
            <person name="McGregor P.A."/>
            <person name="Hong C."/>
            <person name="Park K.H."/>
            <person name="Akmal A."/>
            <person name="Feldman A."/>
            <person name="Lin J.S."/>
            <person name="Chang W.E."/>
            <person name="Higgs B.W."/>
            <person name="Demirev P."/>
            <person name="Lindquist J."/>
            <person name="Liem A."/>
            <person name="Fochler E."/>
            <person name="Read T.D."/>
            <person name="Tapia R."/>
            <person name="Johnson S."/>
            <person name="Bishop-Lilly K.A."/>
            <person name="Detter C."/>
            <person name="Han C."/>
            <person name="Sozhamannan S."/>
            <person name="Rosenzweig C.N."/>
            <person name="Skowronski E.W."/>
        </authorList>
    </citation>
    <scope>NUCLEOTIDE SEQUENCE [LARGE SCALE GENOMIC DNA]</scope>
    <source>
        <strain evidence="1 2">CC-PW-9</strain>
    </source>
</reference>
<dbReference type="OrthoDB" id="6240828at2"/>
<dbReference type="Proteomes" id="UP000287996">
    <property type="component" value="Unassembled WGS sequence"/>
</dbReference>
<organism evidence="1 2">
    <name type="scientific">Idiomarina tyrosinivorans</name>
    <dbReference type="NCBI Taxonomy" id="1445662"/>
    <lineage>
        <taxon>Bacteria</taxon>
        <taxon>Pseudomonadati</taxon>
        <taxon>Pseudomonadota</taxon>
        <taxon>Gammaproteobacteria</taxon>
        <taxon>Alteromonadales</taxon>
        <taxon>Idiomarinaceae</taxon>
        <taxon>Idiomarina</taxon>
    </lineage>
</organism>
<dbReference type="InterPro" id="IPR022080">
    <property type="entry name" value="DUF3630"/>
</dbReference>